<organism evidence="1 2">
    <name type="scientific">Candidatus Methylomirabilis lanthanidiphila</name>
    <dbReference type="NCBI Taxonomy" id="2211376"/>
    <lineage>
        <taxon>Bacteria</taxon>
        <taxon>Candidatus Methylomirabilota</taxon>
        <taxon>Candidatus Methylomirabilia</taxon>
        <taxon>Candidatus Methylomirabilales</taxon>
        <taxon>Candidatus Methylomirabilaceae</taxon>
        <taxon>Candidatus Methylomirabilis</taxon>
    </lineage>
</organism>
<proteinExistence type="predicted"/>
<reference evidence="1 2" key="1">
    <citation type="submission" date="2019-07" db="EMBL/GenBank/DDBJ databases">
        <authorList>
            <person name="Cremers G."/>
        </authorList>
    </citation>
    <scope>NUCLEOTIDE SEQUENCE [LARGE SCALE GENOMIC DNA]</scope>
</reference>
<sequence length="137" mass="14479">MKLSKAVAGTVAVTLLYLSGCKAGGEDPADVAEQFMDRYYNGANIVEAKALAVPALAEKIEATLQSSAAISESNDGTRKVAYTLKENLLGGTGTHSSAIYEIIIASKEGGSIRKRVHLSLDLVDGVWKIAEFNEGTF</sequence>
<evidence type="ECO:0000313" key="2">
    <source>
        <dbReference type="Proteomes" id="UP000334340"/>
    </source>
</evidence>
<dbReference type="Proteomes" id="UP000334340">
    <property type="component" value="Unassembled WGS sequence"/>
</dbReference>
<gene>
    <name evidence="1" type="ORF">MELA_02386</name>
</gene>
<evidence type="ECO:0000313" key="1">
    <source>
        <dbReference type="EMBL" id="VUZ85992.1"/>
    </source>
</evidence>
<protein>
    <recommendedName>
        <fullName evidence="3">DUF4878 domain-containing protein</fullName>
    </recommendedName>
</protein>
<dbReference type="AlphaFoldDB" id="A0A564ZMX6"/>
<name>A0A564ZMX6_9BACT</name>
<dbReference type="EMBL" id="CABIKM010000039">
    <property type="protein sequence ID" value="VUZ85992.1"/>
    <property type="molecule type" value="Genomic_DNA"/>
</dbReference>
<accession>A0A564ZMX6</accession>
<evidence type="ECO:0008006" key="3">
    <source>
        <dbReference type="Google" id="ProtNLM"/>
    </source>
</evidence>
<keyword evidence="2" id="KW-1185">Reference proteome</keyword>